<dbReference type="RefSeq" id="WP_262866497.1">
    <property type="nucleotide sequence ID" value="NZ_JAKOBS010000008.1"/>
</dbReference>
<dbReference type="PANTHER" id="PTHR30561:SF0">
    <property type="entry name" value="GUANIDINIUM EXPORTER"/>
    <property type="match status" value="1"/>
</dbReference>
<gene>
    <name evidence="9" type="ORF">M5X12_02095</name>
</gene>
<evidence type="ECO:0000256" key="2">
    <source>
        <dbReference type="ARBA" id="ARBA00022448"/>
    </source>
</evidence>
<dbReference type="InterPro" id="IPR000390">
    <property type="entry name" value="Small_drug/metabolite_transptr"/>
</dbReference>
<evidence type="ECO:0000256" key="1">
    <source>
        <dbReference type="ARBA" id="ARBA00004651"/>
    </source>
</evidence>
<dbReference type="Pfam" id="PF00893">
    <property type="entry name" value="Multi_Drug_Res"/>
    <property type="match status" value="1"/>
</dbReference>
<keyword evidence="3" id="KW-1003">Cell membrane</keyword>
<sequence length="128" mass="13794">MNERPPMQPPGSEAAAKKSKRISVNRAWLYIVLGGSLEIVWASGFKYEQIPPLVVLVALLLSFDLIIRAAKVIPIGTTYAVFAGIGTVGTVVVEAVMSHEFNPIKIGIILLLLLFIIGLKLTSGKEGH</sequence>
<keyword evidence="5 8" id="KW-1133">Transmembrane helix</keyword>
<dbReference type="InterPro" id="IPR037185">
    <property type="entry name" value="EmrE-like"/>
</dbReference>
<keyword evidence="6 8" id="KW-0472">Membrane</keyword>
<proteinExistence type="inferred from homology"/>
<evidence type="ECO:0000256" key="5">
    <source>
        <dbReference type="ARBA" id="ARBA00022989"/>
    </source>
</evidence>
<protein>
    <submittedName>
        <fullName evidence="9">SMR family transporter</fullName>
    </submittedName>
</protein>
<comment type="caution">
    <text evidence="9">The sequence shown here is derived from an EMBL/GenBank/DDBJ whole genome shotgun (WGS) entry which is preliminary data.</text>
</comment>
<accession>A0ABT4GRN7</accession>
<evidence type="ECO:0000256" key="8">
    <source>
        <dbReference type="SAM" id="Phobius"/>
    </source>
</evidence>
<feature type="transmembrane region" description="Helical" evidence="8">
    <location>
        <begin position="104"/>
        <end position="122"/>
    </location>
</feature>
<evidence type="ECO:0000256" key="7">
    <source>
        <dbReference type="RuleBase" id="RU003942"/>
    </source>
</evidence>
<dbReference type="EMBL" id="JAMDNP010000005">
    <property type="protein sequence ID" value="MCY9759355.1"/>
    <property type="molecule type" value="Genomic_DNA"/>
</dbReference>
<dbReference type="SUPFAM" id="SSF103481">
    <property type="entry name" value="Multidrug resistance efflux transporter EmrE"/>
    <property type="match status" value="1"/>
</dbReference>
<feature type="transmembrane region" description="Helical" evidence="8">
    <location>
        <begin position="27"/>
        <end position="44"/>
    </location>
</feature>
<dbReference type="Proteomes" id="UP001527181">
    <property type="component" value="Unassembled WGS sequence"/>
</dbReference>
<dbReference type="InterPro" id="IPR045324">
    <property type="entry name" value="Small_multidrug_res"/>
</dbReference>
<comment type="similarity">
    <text evidence="7">Belongs to the drug/metabolite transporter (DMT) superfamily. Small multidrug resistance (SMR) (TC 2.A.7.1) family.</text>
</comment>
<organism evidence="9 10">
    <name type="scientific">Paenibacillus alvei</name>
    <name type="common">Bacillus alvei</name>
    <dbReference type="NCBI Taxonomy" id="44250"/>
    <lineage>
        <taxon>Bacteria</taxon>
        <taxon>Bacillati</taxon>
        <taxon>Bacillota</taxon>
        <taxon>Bacilli</taxon>
        <taxon>Bacillales</taxon>
        <taxon>Paenibacillaceae</taxon>
        <taxon>Paenibacillus</taxon>
    </lineage>
</organism>
<dbReference type="GeneID" id="94488644"/>
<keyword evidence="10" id="KW-1185">Reference proteome</keyword>
<feature type="transmembrane region" description="Helical" evidence="8">
    <location>
        <begin position="79"/>
        <end position="98"/>
    </location>
</feature>
<keyword evidence="4 7" id="KW-0812">Transmembrane</keyword>
<dbReference type="PANTHER" id="PTHR30561">
    <property type="entry name" value="SMR FAMILY PROTON-DEPENDENT DRUG EFFLUX TRANSPORTER SUGE"/>
    <property type="match status" value="1"/>
</dbReference>
<name>A0ABT4GRN7_PAEAL</name>
<evidence type="ECO:0000256" key="4">
    <source>
        <dbReference type="ARBA" id="ARBA00022692"/>
    </source>
</evidence>
<feature type="transmembrane region" description="Helical" evidence="8">
    <location>
        <begin position="50"/>
        <end position="67"/>
    </location>
</feature>
<evidence type="ECO:0000313" key="9">
    <source>
        <dbReference type="EMBL" id="MCY9759355.1"/>
    </source>
</evidence>
<keyword evidence="2" id="KW-0813">Transport</keyword>
<reference evidence="9 10" key="1">
    <citation type="submission" date="2022-05" db="EMBL/GenBank/DDBJ databases">
        <title>Genome Sequencing of Bee-Associated Microbes.</title>
        <authorList>
            <person name="Dunlap C."/>
        </authorList>
    </citation>
    <scope>NUCLEOTIDE SEQUENCE [LARGE SCALE GENOMIC DNA]</scope>
    <source>
        <strain evidence="9 10">NRRL B-04010</strain>
    </source>
</reference>
<comment type="subcellular location">
    <subcellularLocation>
        <location evidence="1 7">Cell membrane</location>
        <topology evidence="1 7">Multi-pass membrane protein</topology>
    </subcellularLocation>
</comment>
<evidence type="ECO:0000256" key="3">
    <source>
        <dbReference type="ARBA" id="ARBA00022475"/>
    </source>
</evidence>
<evidence type="ECO:0000256" key="6">
    <source>
        <dbReference type="ARBA" id="ARBA00023136"/>
    </source>
</evidence>
<evidence type="ECO:0000313" key="10">
    <source>
        <dbReference type="Proteomes" id="UP001527181"/>
    </source>
</evidence>
<dbReference type="Gene3D" id="1.10.3730.20">
    <property type="match status" value="1"/>
</dbReference>